<dbReference type="AlphaFoldDB" id="V2W5R3"/>
<dbReference type="PATRIC" id="fig|1120928.5.peg.1994"/>
<dbReference type="STRING" id="202955.GCA_000759995_01569"/>
<dbReference type="Proteomes" id="UP000017404">
    <property type="component" value="Unassembled WGS sequence"/>
</dbReference>
<keyword evidence="5" id="KW-1185">Reference proteome</keyword>
<feature type="signal peptide" evidence="2">
    <location>
        <begin position="1"/>
        <end position="25"/>
    </location>
</feature>
<dbReference type="PANTHER" id="PTHR30024">
    <property type="entry name" value="ALIPHATIC SULFONATES-BINDING PROTEIN-RELATED"/>
    <property type="match status" value="1"/>
</dbReference>
<dbReference type="eggNOG" id="COG0715">
    <property type="taxonomic scope" value="Bacteria"/>
</dbReference>
<proteinExistence type="inferred from homology"/>
<gene>
    <name evidence="4" type="ORF">F990_01970</name>
</gene>
<name>V2W5R3_9GAMM</name>
<feature type="domain" description="Solute-binding protein family 3/N-terminal" evidence="3">
    <location>
        <begin position="43"/>
        <end position="256"/>
    </location>
</feature>
<dbReference type="SUPFAM" id="SSF53850">
    <property type="entry name" value="Periplasmic binding protein-like II"/>
    <property type="match status" value="1"/>
</dbReference>
<dbReference type="SMART" id="SM00062">
    <property type="entry name" value="PBPb"/>
    <property type="match status" value="1"/>
</dbReference>
<feature type="chain" id="PRO_5004710881" description="Solute-binding protein family 3/N-terminal domain-containing protein" evidence="2">
    <location>
        <begin position="26"/>
        <end position="353"/>
    </location>
</feature>
<dbReference type="RefSeq" id="WP_018678484.1">
    <property type="nucleotide sequence ID" value="NZ_AYEV01000018.1"/>
</dbReference>
<dbReference type="InterPro" id="IPR001638">
    <property type="entry name" value="Solute-binding_3/MltF_N"/>
</dbReference>
<dbReference type="InterPro" id="IPR015168">
    <property type="entry name" value="SsuA/THI5"/>
</dbReference>
<evidence type="ECO:0000313" key="4">
    <source>
        <dbReference type="EMBL" id="ESK55329.1"/>
    </source>
</evidence>
<organism evidence="4 5">
    <name type="scientific">Acinetobacter tjernbergiae DSM 14971 = CIP 107465</name>
    <dbReference type="NCBI Taxonomy" id="1120928"/>
    <lineage>
        <taxon>Bacteria</taxon>
        <taxon>Pseudomonadati</taxon>
        <taxon>Pseudomonadota</taxon>
        <taxon>Gammaproteobacteria</taxon>
        <taxon>Moraxellales</taxon>
        <taxon>Moraxellaceae</taxon>
        <taxon>Acinetobacter</taxon>
    </lineage>
</organism>
<comment type="caution">
    <text evidence="4">The sequence shown here is derived from an EMBL/GenBank/DDBJ whole genome shotgun (WGS) entry which is preliminary data.</text>
</comment>
<dbReference type="Gene3D" id="3.40.190.10">
    <property type="entry name" value="Periplasmic binding protein-like II"/>
    <property type="match status" value="2"/>
</dbReference>
<dbReference type="Pfam" id="PF09084">
    <property type="entry name" value="NMT1"/>
    <property type="match status" value="1"/>
</dbReference>
<accession>V2W5R3</accession>
<evidence type="ECO:0000313" key="5">
    <source>
        <dbReference type="Proteomes" id="UP000017404"/>
    </source>
</evidence>
<protein>
    <recommendedName>
        <fullName evidence="3">Solute-binding protein family 3/N-terminal domain-containing protein</fullName>
    </recommendedName>
</protein>
<sequence>MTFKKHSLISAAAGLLVATSFSAFAQNPTEIRLGVPGAGVGGKPKVGYSFVASAHLRGVVEEEFKKDGIKVKWIFFPGAGPALNEALANGKVDFGAGNGDLPAIVARSTGLKTKLLFTAGRFGPVYFTVPAGSSAKSLADLKGKTISVFKGTNQQLILGRLLRKYGFTEKDFRVISQDSYSAQTSLATGDIDGTIASPWSLEARGVAKRVLEIRKDPNLNGPLLFWVTDDFEKKYPAVVQRVVTALIKQDQWSSDEKNRDVQYKLWSQSGTAYLDWKKDWDDYALKDRNTPFFDDYAVNSLKKSVQQSLDYKLIRRPVDVDSWIEPKYLNNAIQELKLENYWPKFDVNGNRKK</sequence>
<evidence type="ECO:0000259" key="3">
    <source>
        <dbReference type="SMART" id="SM00062"/>
    </source>
</evidence>
<dbReference type="PANTHER" id="PTHR30024:SF21">
    <property type="entry name" value="ABC TRANSPORTER SUBSTRATE-BINDING PROTEIN"/>
    <property type="match status" value="1"/>
</dbReference>
<keyword evidence="2" id="KW-0732">Signal</keyword>
<evidence type="ECO:0000256" key="2">
    <source>
        <dbReference type="SAM" id="SignalP"/>
    </source>
</evidence>
<reference evidence="4 5" key="1">
    <citation type="submission" date="2013-10" db="EMBL/GenBank/DDBJ databases">
        <title>The Genome Sequence of Acinetobacter tjernbergiae CIP107465.</title>
        <authorList>
            <consortium name="The Broad Institute Genomics Platform"/>
            <consortium name="The Broad Institute Genome Sequencing Center for Infectious Disease"/>
            <person name="Cerqueira G."/>
            <person name="Feldgarden M."/>
            <person name="Courvalin P."/>
            <person name="Grillot-Courvalin C."/>
            <person name="Clermont D."/>
            <person name="Rocha E."/>
            <person name="Yoon E.-J."/>
            <person name="Nemec A."/>
            <person name="Young S.K."/>
            <person name="Zeng Q."/>
            <person name="Gargeya S."/>
            <person name="Fitzgerald M."/>
            <person name="Abouelleil A."/>
            <person name="Alvarado L."/>
            <person name="Berlin A.M."/>
            <person name="Chapman S.B."/>
            <person name="Gainer-Dewar J."/>
            <person name="Goldberg J."/>
            <person name="Gnerre S."/>
            <person name="Griggs A."/>
            <person name="Gujja S."/>
            <person name="Hansen M."/>
            <person name="Howarth C."/>
            <person name="Imamovic A."/>
            <person name="Ireland A."/>
            <person name="Larimer J."/>
            <person name="McCowan C."/>
            <person name="Murphy C."/>
            <person name="Pearson M."/>
            <person name="Poon T.W."/>
            <person name="Priest M."/>
            <person name="Roberts A."/>
            <person name="Saif S."/>
            <person name="Shea T."/>
            <person name="Sykes S."/>
            <person name="Wortman J."/>
            <person name="Nusbaum C."/>
            <person name="Birren B."/>
        </authorList>
    </citation>
    <scope>NUCLEOTIDE SEQUENCE [LARGE SCALE GENOMIC DNA]</scope>
    <source>
        <strain evidence="4 5">CIP 107465</strain>
    </source>
</reference>
<dbReference type="EMBL" id="AYEV01000018">
    <property type="protein sequence ID" value="ESK55329.1"/>
    <property type="molecule type" value="Genomic_DNA"/>
</dbReference>
<comment type="similarity">
    <text evidence="1">Belongs to the bacterial solute-binding protein SsuA/TauA family.</text>
</comment>
<evidence type="ECO:0000256" key="1">
    <source>
        <dbReference type="ARBA" id="ARBA00010742"/>
    </source>
</evidence>
<dbReference type="OrthoDB" id="9780180at2"/>